<sequence>LAAHLRKCKKAAIGLALIAEDVRQYEIDCRQAKRCKISSAEHLEVVPEVEELMDVDPEPMAPTTPIDTPSPSTDAPGPSTSRYGRVRRLPSKYQDMEINSREIGQSLSHMPSFRTQKQQREEAEIAEAERRRGIPSPTPPSSPTPPIELERFRTKEDEFGRFRIYRKRPISELSNTPLLDHNDFSESGEIPQGHPENIASGLRMPVAFVAGLSSLIDLFVNTTIALLIQWFCSGTGQKSTADVQRLIDDVILHEDFKAEDLQGVNLVGELKKLDTFESSLEDQGWKKGNVKISVPCPKNKVAESKAVEFEIEGLLYRDLTTVIKNACQDETTIDSFHTTPFKEMWKPLDNASPIRLYGEAYTSDEMISAYEEVQNIPPHPDHPDAENVVVELAPYSDATLLAQFGTVFLWLVYIYFVNLPPMRHIIRPTSLRYVFFI</sequence>
<protein>
    <submittedName>
        <fullName evidence="1">Uncharacterized protein</fullName>
    </submittedName>
</protein>
<gene>
    <name evidence="1" type="ORF">BDM02DRAFT_3192786</name>
</gene>
<feature type="non-terminal residue" evidence="1">
    <location>
        <position position="1"/>
    </location>
</feature>
<name>A0ACB6YZ67_THEGA</name>
<comment type="caution">
    <text evidence="1">The sequence shown here is derived from an EMBL/GenBank/DDBJ whole genome shotgun (WGS) entry which is preliminary data.</text>
</comment>
<reference evidence="1" key="2">
    <citation type="journal article" date="2020" name="Nat. Commun.">
        <title>Large-scale genome sequencing of mycorrhizal fungi provides insights into the early evolution of symbiotic traits.</title>
        <authorList>
            <person name="Miyauchi S."/>
            <person name="Kiss E."/>
            <person name="Kuo A."/>
            <person name="Drula E."/>
            <person name="Kohler A."/>
            <person name="Sanchez-Garcia M."/>
            <person name="Morin E."/>
            <person name="Andreopoulos B."/>
            <person name="Barry K.W."/>
            <person name="Bonito G."/>
            <person name="Buee M."/>
            <person name="Carver A."/>
            <person name="Chen C."/>
            <person name="Cichocki N."/>
            <person name="Clum A."/>
            <person name="Culley D."/>
            <person name="Crous P.W."/>
            <person name="Fauchery L."/>
            <person name="Girlanda M."/>
            <person name="Hayes R.D."/>
            <person name="Keri Z."/>
            <person name="LaButti K."/>
            <person name="Lipzen A."/>
            <person name="Lombard V."/>
            <person name="Magnuson J."/>
            <person name="Maillard F."/>
            <person name="Murat C."/>
            <person name="Nolan M."/>
            <person name="Ohm R.A."/>
            <person name="Pangilinan J."/>
            <person name="Pereira M.F."/>
            <person name="Perotto S."/>
            <person name="Peter M."/>
            <person name="Pfister S."/>
            <person name="Riley R."/>
            <person name="Sitrit Y."/>
            <person name="Stielow J.B."/>
            <person name="Szollosi G."/>
            <person name="Zifcakova L."/>
            <person name="Stursova M."/>
            <person name="Spatafora J.W."/>
            <person name="Tedersoo L."/>
            <person name="Vaario L.M."/>
            <person name="Yamada A."/>
            <person name="Yan M."/>
            <person name="Wang P."/>
            <person name="Xu J."/>
            <person name="Bruns T."/>
            <person name="Baldrian P."/>
            <person name="Vilgalys R."/>
            <person name="Dunand C."/>
            <person name="Henrissat B."/>
            <person name="Grigoriev I.V."/>
            <person name="Hibbett D."/>
            <person name="Nagy L.G."/>
            <person name="Martin F.M."/>
        </authorList>
    </citation>
    <scope>NUCLEOTIDE SEQUENCE</scope>
    <source>
        <strain evidence="1">P2</strain>
    </source>
</reference>
<accession>A0ACB6YZ67</accession>
<evidence type="ECO:0000313" key="1">
    <source>
        <dbReference type="EMBL" id="KAF9642729.1"/>
    </source>
</evidence>
<evidence type="ECO:0000313" key="2">
    <source>
        <dbReference type="Proteomes" id="UP000886501"/>
    </source>
</evidence>
<reference evidence="1" key="1">
    <citation type="submission" date="2019-10" db="EMBL/GenBank/DDBJ databases">
        <authorList>
            <consortium name="DOE Joint Genome Institute"/>
            <person name="Kuo A."/>
            <person name="Miyauchi S."/>
            <person name="Kiss E."/>
            <person name="Drula E."/>
            <person name="Kohler A."/>
            <person name="Sanchez-Garcia M."/>
            <person name="Andreopoulos B."/>
            <person name="Barry K.W."/>
            <person name="Bonito G."/>
            <person name="Buee M."/>
            <person name="Carver A."/>
            <person name="Chen C."/>
            <person name="Cichocki N."/>
            <person name="Clum A."/>
            <person name="Culley D."/>
            <person name="Crous P.W."/>
            <person name="Fauchery L."/>
            <person name="Girlanda M."/>
            <person name="Hayes R."/>
            <person name="Keri Z."/>
            <person name="Labutti K."/>
            <person name="Lipzen A."/>
            <person name="Lombard V."/>
            <person name="Magnuson J."/>
            <person name="Maillard F."/>
            <person name="Morin E."/>
            <person name="Murat C."/>
            <person name="Nolan M."/>
            <person name="Ohm R."/>
            <person name="Pangilinan J."/>
            <person name="Pereira M."/>
            <person name="Perotto S."/>
            <person name="Peter M."/>
            <person name="Riley R."/>
            <person name="Sitrit Y."/>
            <person name="Stielow B."/>
            <person name="Szollosi G."/>
            <person name="Zifcakova L."/>
            <person name="Stursova M."/>
            <person name="Spatafora J.W."/>
            <person name="Tedersoo L."/>
            <person name="Vaario L.-M."/>
            <person name="Yamada A."/>
            <person name="Yan M."/>
            <person name="Wang P."/>
            <person name="Xu J."/>
            <person name="Bruns T."/>
            <person name="Baldrian P."/>
            <person name="Vilgalys R."/>
            <person name="Henrissat B."/>
            <person name="Grigoriev I.V."/>
            <person name="Hibbett D."/>
            <person name="Nagy L.G."/>
            <person name="Martin F.M."/>
        </authorList>
    </citation>
    <scope>NUCLEOTIDE SEQUENCE</scope>
    <source>
        <strain evidence="1">P2</strain>
    </source>
</reference>
<proteinExistence type="predicted"/>
<keyword evidence="2" id="KW-1185">Reference proteome</keyword>
<organism evidence="1 2">
    <name type="scientific">Thelephora ganbajun</name>
    <name type="common">Ganba fungus</name>
    <dbReference type="NCBI Taxonomy" id="370292"/>
    <lineage>
        <taxon>Eukaryota</taxon>
        <taxon>Fungi</taxon>
        <taxon>Dikarya</taxon>
        <taxon>Basidiomycota</taxon>
        <taxon>Agaricomycotina</taxon>
        <taxon>Agaricomycetes</taxon>
        <taxon>Thelephorales</taxon>
        <taxon>Thelephoraceae</taxon>
        <taxon>Thelephora</taxon>
    </lineage>
</organism>
<dbReference type="Proteomes" id="UP000886501">
    <property type="component" value="Unassembled WGS sequence"/>
</dbReference>
<dbReference type="EMBL" id="MU118374">
    <property type="protein sequence ID" value="KAF9642729.1"/>
    <property type="molecule type" value="Genomic_DNA"/>
</dbReference>